<organism evidence="1 2">
    <name type="scientific">Penicillium camemberti (strain FM 013)</name>
    <dbReference type="NCBI Taxonomy" id="1429867"/>
    <lineage>
        <taxon>Eukaryota</taxon>
        <taxon>Fungi</taxon>
        <taxon>Dikarya</taxon>
        <taxon>Ascomycota</taxon>
        <taxon>Pezizomycotina</taxon>
        <taxon>Eurotiomycetes</taxon>
        <taxon>Eurotiomycetidae</taxon>
        <taxon>Eurotiales</taxon>
        <taxon>Aspergillaceae</taxon>
        <taxon>Penicillium</taxon>
    </lineage>
</organism>
<evidence type="ECO:0000313" key="1">
    <source>
        <dbReference type="EMBL" id="CRL26937.1"/>
    </source>
</evidence>
<accession>A0A0G4PKK9</accession>
<reference evidence="1 2" key="1">
    <citation type="journal article" date="2014" name="Nat. Commun.">
        <title>Multiple recent horizontal transfers of a large genomic region in cheese making fungi.</title>
        <authorList>
            <person name="Cheeseman K."/>
            <person name="Ropars J."/>
            <person name="Renault P."/>
            <person name="Dupont J."/>
            <person name="Gouzy J."/>
            <person name="Branca A."/>
            <person name="Abraham A.L."/>
            <person name="Ceppi M."/>
            <person name="Conseiller E."/>
            <person name="Debuchy R."/>
            <person name="Malagnac F."/>
            <person name="Goarin A."/>
            <person name="Silar P."/>
            <person name="Lacoste S."/>
            <person name="Sallet E."/>
            <person name="Bensimon A."/>
            <person name="Giraud T."/>
            <person name="Brygoo Y."/>
        </authorList>
    </citation>
    <scope>NUCLEOTIDE SEQUENCE [LARGE SCALE GENOMIC DNA]</scope>
    <source>
        <strain evidence="2">FM 013</strain>
    </source>
</reference>
<sequence>MFYQNGRLLQEPGYNSQTTIWVNVFFNAHDYRCDDLTIMRTVVTCIRTKVASITAHAMHHDIPFCISIQVPGGHNDGESILAAAEVSAEDIRAQVARGSIRINRALLFQGR</sequence>
<protein>
    <submittedName>
        <fullName evidence="1">Str. FM013</fullName>
    </submittedName>
</protein>
<keyword evidence="2" id="KW-1185">Reference proteome</keyword>
<name>A0A0G4PKK9_PENC3</name>
<gene>
    <name evidence="1" type="ORF">PCAMFM013_S020g000096</name>
</gene>
<dbReference type="AlphaFoldDB" id="A0A0G4PKK9"/>
<dbReference type="Proteomes" id="UP000053732">
    <property type="component" value="Unassembled WGS sequence"/>
</dbReference>
<dbReference type="EMBL" id="HG793153">
    <property type="protein sequence ID" value="CRL26937.1"/>
    <property type="molecule type" value="Genomic_DNA"/>
</dbReference>
<evidence type="ECO:0000313" key="2">
    <source>
        <dbReference type="Proteomes" id="UP000053732"/>
    </source>
</evidence>
<proteinExistence type="predicted"/>